<evidence type="ECO:0000313" key="2">
    <source>
        <dbReference type="WBParaSite" id="Pan_g7964.t1"/>
    </source>
</evidence>
<evidence type="ECO:0000313" key="1">
    <source>
        <dbReference type="Proteomes" id="UP000492821"/>
    </source>
</evidence>
<accession>A0A7E5A0W1</accession>
<dbReference type="AlphaFoldDB" id="A0A7E5A0W1"/>
<keyword evidence="1" id="KW-1185">Reference proteome</keyword>
<dbReference type="Proteomes" id="UP000492821">
    <property type="component" value="Unassembled WGS sequence"/>
</dbReference>
<name>A0A7E5A0W1_PANRE</name>
<protein>
    <submittedName>
        <fullName evidence="2">FBD domain-containing protein</fullName>
    </submittedName>
</protein>
<proteinExistence type="predicted"/>
<reference evidence="2" key="2">
    <citation type="submission" date="2020-10" db="UniProtKB">
        <authorList>
            <consortium name="WormBaseParasite"/>
        </authorList>
    </citation>
    <scope>IDENTIFICATION</scope>
</reference>
<dbReference type="WBParaSite" id="Pan_g7964.t1">
    <property type="protein sequence ID" value="Pan_g7964.t1"/>
    <property type="gene ID" value="Pan_g7964"/>
</dbReference>
<sequence>MFPVMSLPYGLLCRLGTLSSPVEKYHLQVAGGNFNICPPTIQPCKKENCHLDAVMTSELTLEKYSEAERKHVPVDLDDDDNTLISESNTLSLNSVEMKHLSSNVFNHFLINAPRLNLQCCDTSLEFLRALSKLCVVPVKDIEFDLSLYRDFCFKSVFEAFPHASQLQFKNAYFPDNWLTEIMKIQKTKLLYLYINTEPEDVGKFEADELIEFLLAQHERVTLTLEFYELSESDEYAKMLKKILKKHLVSKDTHFIRPEQEVRVLASDFRWSYYLPQRRADKWRVEGPRVVVPRKRTKKRAD</sequence>
<organism evidence="1 2">
    <name type="scientific">Panagrellus redivivus</name>
    <name type="common">Microworm</name>
    <dbReference type="NCBI Taxonomy" id="6233"/>
    <lineage>
        <taxon>Eukaryota</taxon>
        <taxon>Metazoa</taxon>
        <taxon>Ecdysozoa</taxon>
        <taxon>Nematoda</taxon>
        <taxon>Chromadorea</taxon>
        <taxon>Rhabditida</taxon>
        <taxon>Tylenchina</taxon>
        <taxon>Panagrolaimomorpha</taxon>
        <taxon>Panagrolaimoidea</taxon>
        <taxon>Panagrolaimidae</taxon>
        <taxon>Panagrellus</taxon>
    </lineage>
</organism>
<reference evidence="1" key="1">
    <citation type="journal article" date="2013" name="Genetics">
        <title>The draft genome and transcriptome of Panagrellus redivivus are shaped by the harsh demands of a free-living lifestyle.</title>
        <authorList>
            <person name="Srinivasan J."/>
            <person name="Dillman A.R."/>
            <person name="Macchietto M.G."/>
            <person name="Heikkinen L."/>
            <person name="Lakso M."/>
            <person name="Fracchia K.M."/>
            <person name="Antoshechkin I."/>
            <person name="Mortazavi A."/>
            <person name="Wong G."/>
            <person name="Sternberg P.W."/>
        </authorList>
    </citation>
    <scope>NUCLEOTIDE SEQUENCE [LARGE SCALE GENOMIC DNA]</scope>
    <source>
        <strain evidence="1">MT8872</strain>
    </source>
</reference>